<feature type="transmembrane region" description="Helical" evidence="1">
    <location>
        <begin position="7"/>
        <end position="29"/>
    </location>
</feature>
<keyword evidence="1" id="KW-0472">Membrane</keyword>
<dbReference type="PANTHER" id="PTHR11360:SF293">
    <property type="entry name" value="HERMES, ISOFORM A"/>
    <property type="match status" value="1"/>
</dbReference>
<reference evidence="2" key="2">
    <citation type="submission" date="2017-10" db="EMBL/GenBank/DDBJ databases">
        <title>Ladona fulva Genome sequencing and assembly.</title>
        <authorList>
            <person name="Murali S."/>
            <person name="Richards S."/>
            <person name="Bandaranaike D."/>
            <person name="Bellair M."/>
            <person name="Blankenburg K."/>
            <person name="Chao H."/>
            <person name="Dinh H."/>
            <person name="Doddapaneni H."/>
            <person name="Dugan-Rocha S."/>
            <person name="Elkadiri S."/>
            <person name="Gnanaolivu R."/>
            <person name="Hernandez B."/>
            <person name="Skinner E."/>
            <person name="Javaid M."/>
            <person name="Lee S."/>
            <person name="Li M."/>
            <person name="Ming W."/>
            <person name="Munidasa M."/>
            <person name="Muniz J."/>
            <person name="Nguyen L."/>
            <person name="Hughes D."/>
            <person name="Osuji N."/>
            <person name="Pu L.-L."/>
            <person name="Puazo M."/>
            <person name="Qu C."/>
            <person name="Quiroz J."/>
            <person name="Raj R."/>
            <person name="Weissenberger G."/>
            <person name="Xin Y."/>
            <person name="Zou X."/>
            <person name="Han Y."/>
            <person name="Worley K."/>
            <person name="Muzny D."/>
            <person name="Gibbs R."/>
        </authorList>
    </citation>
    <scope>NUCLEOTIDE SEQUENCE</scope>
    <source>
        <strain evidence="2">Sampled in the wild</strain>
    </source>
</reference>
<dbReference type="PANTHER" id="PTHR11360">
    <property type="entry name" value="MONOCARBOXYLATE TRANSPORTER"/>
    <property type="match status" value="1"/>
</dbReference>
<dbReference type="InterPro" id="IPR036259">
    <property type="entry name" value="MFS_trans_sf"/>
</dbReference>
<keyword evidence="1" id="KW-1133">Transmembrane helix</keyword>
<feature type="transmembrane region" description="Helical" evidence="1">
    <location>
        <begin position="69"/>
        <end position="91"/>
    </location>
</feature>
<evidence type="ECO:0000256" key="1">
    <source>
        <dbReference type="SAM" id="Phobius"/>
    </source>
</evidence>
<keyword evidence="3" id="KW-1185">Reference proteome</keyword>
<dbReference type="Proteomes" id="UP000792457">
    <property type="component" value="Unassembled WGS sequence"/>
</dbReference>
<feature type="transmembrane region" description="Helical" evidence="1">
    <location>
        <begin position="35"/>
        <end position="57"/>
    </location>
</feature>
<organism evidence="2 3">
    <name type="scientific">Ladona fulva</name>
    <name type="common">Scarce chaser dragonfly</name>
    <name type="synonym">Libellula fulva</name>
    <dbReference type="NCBI Taxonomy" id="123851"/>
    <lineage>
        <taxon>Eukaryota</taxon>
        <taxon>Metazoa</taxon>
        <taxon>Ecdysozoa</taxon>
        <taxon>Arthropoda</taxon>
        <taxon>Hexapoda</taxon>
        <taxon>Insecta</taxon>
        <taxon>Pterygota</taxon>
        <taxon>Palaeoptera</taxon>
        <taxon>Odonata</taxon>
        <taxon>Epiprocta</taxon>
        <taxon>Anisoptera</taxon>
        <taxon>Libelluloidea</taxon>
        <taxon>Libellulidae</taxon>
        <taxon>Ladona</taxon>
    </lineage>
</organism>
<dbReference type="Gene3D" id="1.20.1250.20">
    <property type="entry name" value="MFS general substrate transporter like domains"/>
    <property type="match status" value="1"/>
</dbReference>
<dbReference type="InterPro" id="IPR050327">
    <property type="entry name" value="Proton-linked_MCT"/>
</dbReference>
<dbReference type="OrthoDB" id="6499973at2759"/>
<accession>A0A8K0K432</accession>
<sequence length="92" mass="10113">MAGSMLVNALVPGMVKSFGVLFLEFLRVFHASPLAASWIPALCYFLYSSLGPVACVLSNRFSYRMVTFLGGFLAAMGLILSYFAHSITYLYL</sequence>
<reference evidence="2" key="1">
    <citation type="submission" date="2013-04" db="EMBL/GenBank/DDBJ databases">
        <authorList>
            <person name="Qu J."/>
            <person name="Murali S.C."/>
            <person name="Bandaranaike D."/>
            <person name="Bellair M."/>
            <person name="Blankenburg K."/>
            <person name="Chao H."/>
            <person name="Dinh H."/>
            <person name="Doddapaneni H."/>
            <person name="Downs B."/>
            <person name="Dugan-Rocha S."/>
            <person name="Elkadiri S."/>
            <person name="Gnanaolivu R.D."/>
            <person name="Hernandez B."/>
            <person name="Javaid M."/>
            <person name="Jayaseelan J.C."/>
            <person name="Lee S."/>
            <person name="Li M."/>
            <person name="Ming W."/>
            <person name="Munidasa M."/>
            <person name="Muniz J."/>
            <person name="Nguyen L."/>
            <person name="Ongeri F."/>
            <person name="Osuji N."/>
            <person name="Pu L.-L."/>
            <person name="Puazo M."/>
            <person name="Qu C."/>
            <person name="Quiroz J."/>
            <person name="Raj R."/>
            <person name="Weissenberger G."/>
            <person name="Xin Y."/>
            <person name="Zou X."/>
            <person name="Han Y."/>
            <person name="Richards S."/>
            <person name="Worley K."/>
            <person name="Muzny D."/>
            <person name="Gibbs R."/>
        </authorList>
    </citation>
    <scope>NUCLEOTIDE SEQUENCE</scope>
    <source>
        <strain evidence="2">Sampled in the wild</strain>
    </source>
</reference>
<name>A0A8K0K432_LADFU</name>
<dbReference type="SUPFAM" id="SSF103473">
    <property type="entry name" value="MFS general substrate transporter"/>
    <property type="match status" value="1"/>
</dbReference>
<evidence type="ECO:0000313" key="3">
    <source>
        <dbReference type="Proteomes" id="UP000792457"/>
    </source>
</evidence>
<evidence type="ECO:0000313" key="2">
    <source>
        <dbReference type="EMBL" id="KAG8227964.1"/>
    </source>
</evidence>
<keyword evidence="1" id="KW-0812">Transmembrane</keyword>
<protein>
    <submittedName>
        <fullName evidence="2">Uncharacterized protein</fullName>
    </submittedName>
</protein>
<comment type="caution">
    <text evidence="2">The sequence shown here is derived from an EMBL/GenBank/DDBJ whole genome shotgun (WGS) entry which is preliminary data.</text>
</comment>
<feature type="non-terminal residue" evidence="2">
    <location>
        <position position="1"/>
    </location>
</feature>
<dbReference type="GO" id="GO:0008028">
    <property type="term" value="F:monocarboxylic acid transmembrane transporter activity"/>
    <property type="evidence" value="ECO:0007669"/>
    <property type="project" value="TreeGrafter"/>
</dbReference>
<gene>
    <name evidence="2" type="ORF">J437_LFUL007515</name>
</gene>
<proteinExistence type="predicted"/>
<dbReference type="AlphaFoldDB" id="A0A8K0K432"/>
<dbReference type="EMBL" id="KZ308352">
    <property type="protein sequence ID" value="KAG8227964.1"/>
    <property type="molecule type" value="Genomic_DNA"/>
</dbReference>